<feature type="transmembrane region" description="Helical" evidence="5">
    <location>
        <begin position="189"/>
        <end position="209"/>
    </location>
</feature>
<dbReference type="AlphaFoldDB" id="A0A9P3PX66"/>
<accession>A0A9P3PX66</accession>
<dbReference type="InterPro" id="IPR036259">
    <property type="entry name" value="MFS_trans_sf"/>
</dbReference>
<evidence type="ECO:0000313" key="7">
    <source>
        <dbReference type="EMBL" id="GLB43233.1"/>
    </source>
</evidence>
<evidence type="ECO:0000313" key="8">
    <source>
        <dbReference type="Proteomes" id="UP001063166"/>
    </source>
</evidence>
<evidence type="ECO:0000256" key="5">
    <source>
        <dbReference type="SAM" id="Phobius"/>
    </source>
</evidence>
<comment type="subcellular location">
    <subcellularLocation>
        <location evidence="1">Membrane</location>
        <topology evidence="1">Multi-pass membrane protein</topology>
    </subcellularLocation>
</comment>
<protein>
    <submittedName>
        <fullName evidence="7">Major facilitator superfamily protein</fullName>
    </submittedName>
</protein>
<feature type="transmembrane region" description="Helical" evidence="5">
    <location>
        <begin position="92"/>
        <end position="112"/>
    </location>
</feature>
<feature type="transmembrane region" description="Helical" evidence="5">
    <location>
        <begin position="404"/>
        <end position="423"/>
    </location>
</feature>
<keyword evidence="4 5" id="KW-0472">Membrane</keyword>
<gene>
    <name evidence="7" type="ORF">LshimejAT787_1301340</name>
</gene>
<feature type="transmembrane region" description="Helical" evidence="5">
    <location>
        <begin position="326"/>
        <end position="351"/>
    </location>
</feature>
<keyword evidence="2 5" id="KW-0812">Transmembrane</keyword>
<proteinExistence type="predicted"/>
<dbReference type="InterPro" id="IPR020846">
    <property type="entry name" value="MFS_dom"/>
</dbReference>
<dbReference type="PANTHER" id="PTHR23502">
    <property type="entry name" value="MAJOR FACILITATOR SUPERFAMILY"/>
    <property type="match status" value="1"/>
</dbReference>
<keyword evidence="3 5" id="KW-1133">Transmembrane helix</keyword>
<dbReference type="EMBL" id="BRPK01000013">
    <property type="protein sequence ID" value="GLB43233.1"/>
    <property type="molecule type" value="Genomic_DNA"/>
</dbReference>
<dbReference type="InterPro" id="IPR011701">
    <property type="entry name" value="MFS"/>
</dbReference>
<dbReference type="OrthoDB" id="5376138at2759"/>
<dbReference type="Pfam" id="PF07690">
    <property type="entry name" value="MFS_1"/>
    <property type="match status" value="1"/>
</dbReference>
<feature type="transmembrane region" description="Helical" evidence="5">
    <location>
        <begin position="132"/>
        <end position="152"/>
    </location>
</feature>
<feature type="transmembrane region" description="Helical" evidence="5">
    <location>
        <begin position="221"/>
        <end position="240"/>
    </location>
</feature>
<feature type="transmembrane region" description="Helical" evidence="5">
    <location>
        <begin position="159"/>
        <end position="177"/>
    </location>
</feature>
<organism evidence="7 8">
    <name type="scientific">Lyophyllum shimeji</name>
    <name type="common">Hon-shimeji</name>
    <name type="synonym">Tricholoma shimeji</name>
    <dbReference type="NCBI Taxonomy" id="47721"/>
    <lineage>
        <taxon>Eukaryota</taxon>
        <taxon>Fungi</taxon>
        <taxon>Dikarya</taxon>
        <taxon>Basidiomycota</taxon>
        <taxon>Agaricomycotina</taxon>
        <taxon>Agaricomycetes</taxon>
        <taxon>Agaricomycetidae</taxon>
        <taxon>Agaricales</taxon>
        <taxon>Tricholomatineae</taxon>
        <taxon>Lyophyllaceae</taxon>
        <taxon>Lyophyllum</taxon>
    </lineage>
</organism>
<name>A0A9P3PX66_LYOSH</name>
<evidence type="ECO:0000256" key="2">
    <source>
        <dbReference type="ARBA" id="ARBA00022692"/>
    </source>
</evidence>
<feature type="transmembrane region" description="Helical" evidence="5">
    <location>
        <begin position="429"/>
        <end position="453"/>
    </location>
</feature>
<dbReference type="CDD" id="cd17323">
    <property type="entry name" value="MFS_Tpo1_MDR_like"/>
    <property type="match status" value="1"/>
</dbReference>
<evidence type="ECO:0000256" key="4">
    <source>
        <dbReference type="ARBA" id="ARBA00023136"/>
    </source>
</evidence>
<keyword evidence="8" id="KW-1185">Reference proteome</keyword>
<dbReference type="PANTHER" id="PTHR23502:SF134">
    <property type="entry name" value="MAJOR FACILITATOR SUPERFAMILY (MFS) PROFILE DOMAIN-CONTAINING PROTEIN-RELATED"/>
    <property type="match status" value="1"/>
</dbReference>
<dbReference type="PROSITE" id="PS50850">
    <property type="entry name" value="MFS"/>
    <property type="match status" value="1"/>
</dbReference>
<feature type="domain" description="Major facilitator superfamily (MFS) profile" evidence="6">
    <location>
        <begin position="94"/>
        <end position="520"/>
    </location>
</feature>
<evidence type="ECO:0000256" key="3">
    <source>
        <dbReference type="ARBA" id="ARBA00022989"/>
    </source>
</evidence>
<feature type="transmembrane region" description="Helical" evidence="5">
    <location>
        <begin position="363"/>
        <end position="383"/>
    </location>
</feature>
<dbReference type="FunFam" id="1.20.1250.20:FF:000082">
    <property type="entry name" value="MFS multidrug transporter, putative"/>
    <property type="match status" value="1"/>
</dbReference>
<comment type="caution">
    <text evidence="7">The sequence shown here is derived from an EMBL/GenBank/DDBJ whole genome shotgun (WGS) entry which is preliminary data.</text>
</comment>
<dbReference type="GO" id="GO:0022857">
    <property type="term" value="F:transmembrane transporter activity"/>
    <property type="evidence" value="ECO:0007669"/>
    <property type="project" value="InterPro"/>
</dbReference>
<dbReference type="SUPFAM" id="SSF103473">
    <property type="entry name" value="MFS general substrate transporter"/>
    <property type="match status" value="1"/>
</dbReference>
<evidence type="ECO:0000259" key="6">
    <source>
        <dbReference type="PROSITE" id="PS50850"/>
    </source>
</evidence>
<feature type="transmembrane region" description="Helical" evidence="5">
    <location>
        <begin position="494"/>
        <end position="516"/>
    </location>
</feature>
<reference evidence="7" key="1">
    <citation type="submission" date="2022-07" db="EMBL/GenBank/DDBJ databases">
        <title>The genome of Lyophyllum shimeji provides insight into the initial evolution of ectomycorrhizal fungal genome.</title>
        <authorList>
            <person name="Kobayashi Y."/>
            <person name="Shibata T."/>
            <person name="Hirakawa H."/>
            <person name="Shigenobu S."/>
            <person name="Nishiyama T."/>
            <person name="Yamada A."/>
            <person name="Hasebe M."/>
            <person name="Kawaguchi M."/>
        </authorList>
    </citation>
    <scope>NUCLEOTIDE SEQUENCE</scope>
    <source>
        <strain evidence="7">AT787</strain>
    </source>
</reference>
<feature type="transmembrane region" description="Helical" evidence="5">
    <location>
        <begin position="460"/>
        <end position="482"/>
    </location>
</feature>
<dbReference type="Gene3D" id="1.20.1250.20">
    <property type="entry name" value="MFS general substrate transporter like domains"/>
    <property type="match status" value="1"/>
</dbReference>
<dbReference type="Proteomes" id="UP001063166">
    <property type="component" value="Unassembled WGS sequence"/>
</dbReference>
<dbReference type="GO" id="GO:0005886">
    <property type="term" value="C:plasma membrane"/>
    <property type="evidence" value="ECO:0007669"/>
    <property type="project" value="TreeGrafter"/>
</dbReference>
<feature type="transmembrane region" description="Helical" evidence="5">
    <location>
        <begin position="252"/>
        <end position="271"/>
    </location>
</feature>
<evidence type="ECO:0000256" key="1">
    <source>
        <dbReference type="ARBA" id="ARBA00004141"/>
    </source>
</evidence>
<sequence length="538" mass="60098">MSGATIVSAEGVAVKALKDIHEPIDERLSRSSRPTNDELDQSLARQLSNLVHPQHEKGEQEKATIDSDDTFYIDFEDGDRRNPANFSRRRKWAITLMACTCTLFSSSAASAYNMGFPSMTRDLNCTKFQATIGLSVYALGFGIVPLVTASFSEEFGRQPLYIGSSFGFLLMYMMVALSKNIQTVIVARFLQGAFGSTGATMVGGTIADIWSSQDRGVPMSIFAVAALGGTGLGPVMAGWIEVNPRLEWRWIQWIQMIIFAAYFILLPVVLTETRTAILLTRIAKKIRKETGDKRYRARVEDERASLRNLIFISCTRPIHLMFTEPIVLSFSLWIGFAWGVTYCLITSISGVFKTLHGFNVGEIGTVFITMTIGSLMGFVCNMYQESLYRNSIAQRGPEARLHMACFAAILLPIGMFIFAWSSFSHVHWVVQAIGVTVYIWATFIIYLAVFSYLADCYGPFASSALAGQSLARNLMATAFPLFTDQMFRRLGYNWANTLFAFIALIMIPIPFVLFFYGPTVRRHSKFSRMVLEAAQTKK</sequence>